<reference evidence="3" key="1">
    <citation type="submission" date="2013-06" db="EMBL/GenBank/DDBJ databases">
        <authorList>
            <person name="Zhao Q."/>
        </authorList>
    </citation>
    <scope>NUCLEOTIDE SEQUENCE</scope>
    <source>
        <strain evidence="3">cv. W1943</strain>
    </source>
</reference>
<dbReference type="Gramene" id="ORUFI04G21220.1">
    <property type="protein sequence ID" value="ORUFI04G21220.1"/>
    <property type="gene ID" value="ORUFI04G21220"/>
</dbReference>
<proteinExistence type="predicted"/>
<keyword evidence="3" id="KW-1185">Reference proteome</keyword>
<dbReference type="AlphaFoldDB" id="A0A0E0PBY0"/>
<evidence type="ECO:0000313" key="2">
    <source>
        <dbReference type="EnsemblPlants" id="ORUFI04G21220.1"/>
    </source>
</evidence>
<name>A0A0E0PBY0_ORYRU</name>
<sequence length="150" mass="16434">MQLAKTSLQEISQPSNARTVRDLQLMEDDTGEAHPTELLGGLHAPRLVPGRQNHRDAVGSQLPAHLQSDPFVAAGDHSNPGSDTAEQNHKKATLSLLFAKIKAEARWAMAGAKHMRDLLLLHQTKRWIVNGHNPTNGGIIHLQIRASSNR</sequence>
<dbReference type="Proteomes" id="UP000008022">
    <property type="component" value="Unassembled WGS sequence"/>
</dbReference>
<organism evidence="2 3">
    <name type="scientific">Oryza rufipogon</name>
    <name type="common">Brownbeard rice</name>
    <name type="synonym">Asian wild rice</name>
    <dbReference type="NCBI Taxonomy" id="4529"/>
    <lineage>
        <taxon>Eukaryota</taxon>
        <taxon>Viridiplantae</taxon>
        <taxon>Streptophyta</taxon>
        <taxon>Embryophyta</taxon>
        <taxon>Tracheophyta</taxon>
        <taxon>Spermatophyta</taxon>
        <taxon>Magnoliopsida</taxon>
        <taxon>Liliopsida</taxon>
        <taxon>Poales</taxon>
        <taxon>Poaceae</taxon>
        <taxon>BOP clade</taxon>
        <taxon>Oryzoideae</taxon>
        <taxon>Oryzeae</taxon>
        <taxon>Oryzinae</taxon>
        <taxon>Oryza</taxon>
    </lineage>
</organism>
<dbReference type="HOGENOM" id="CLU_1743534_0_0_1"/>
<accession>A0A0E0PBY0</accession>
<protein>
    <submittedName>
        <fullName evidence="2">Uncharacterized protein</fullName>
    </submittedName>
</protein>
<evidence type="ECO:0000313" key="3">
    <source>
        <dbReference type="Proteomes" id="UP000008022"/>
    </source>
</evidence>
<evidence type="ECO:0000256" key="1">
    <source>
        <dbReference type="SAM" id="MobiDB-lite"/>
    </source>
</evidence>
<feature type="region of interest" description="Disordered" evidence="1">
    <location>
        <begin position="49"/>
        <end position="88"/>
    </location>
</feature>
<reference evidence="2" key="2">
    <citation type="submission" date="2015-06" db="UniProtKB">
        <authorList>
            <consortium name="EnsemblPlants"/>
        </authorList>
    </citation>
    <scope>IDENTIFICATION</scope>
</reference>
<dbReference type="EnsemblPlants" id="ORUFI04G21220.1">
    <property type="protein sequence ID" value="ORUFI04G21220.1"/>
    <property type="gene ID" value="ORUFI04G21220"/>
</dbReference>